<evidence type="ECO:0000256" key="2">
    <source>
        <dbReference type="SAM" id="MobiDB-lite"/>
    </source>
</evidence>
<protein>
    <submittedName>
        <fullName evidence="3">Uncharacterized protein</fullName>
    </submittedName>
</protein>
<keyword evidence="1" id="KW-0175">Coiled coil</keyword>
<dbReference type="PANTHER" id="PTHR16768:SF5">
    <property type="entry name" value="FI14214P"/>
    <property type="match status" value="1"/>
</dbReference>
<gene>
    <name evidence="3" type="ORF">Fcan01_23492</name>
</gene>
<dbReference type="Pfam" id="PF06625">
    <property type="entry name" value="DUF1151"/>
    <property type="match status" value="1"/>
</dbReference>
<keyword evidence="4" id="KW-1185">Reference proteome</keyword>
<evidence type="ECO:0000256" key="1">
    <source>
        <dbReference type="ARBA" id="ARBA00023054"/>
    </source>
</evidence>
<dbReference type="EMBL" id="LNIX01000028">
    <property type="protein sequence ID" value="OXA41701.1"/>
    <property type="molecule type" value="Genomic_DNA"/>
</dbReference>
<proteinExistence type="predicted"/>
<evidence type="ECO:0000313" key="3">
    <source>
        <dbReference type="EMBL" id="OXA41701.1"/>
    </source>
</evidence>
<accession>A0A226DAR0</accession>
<dbReference type="InterPro" id="IPR009533">
    <property type="entry name" value="FAM107"/>
</dbReference>
<dbReference type="Proteomes" id="UP000198287">
    <property type="component" value="Unassembled WGS sequence"/>
</dbReference>
<comment type="caution">
    <text evidence="3">The sequence shown here is derived from an EMBL/GenBank/DDBJ whole genome shotgun (WGS) entry which is preliminary data.</text>
</comment>
<dbReference type="PANTHER" id="PTHR16768">
    <property type="entry name" value="DOWN REGULATED IN RENAL CARCINOMA 1/TU3A"/>
    <property type="match status" value="1"/>
</dbReference>
<reference evidence="3 4" key="1">
    <citation type="submission" date="2015-12" db="EMBL/GenBank/DDBJ databases">
        <title>The genome of Folsomia candida.</title>
        <authorList>
            <person name="Faddeeva A."/>
            <person name="Derks M.F."/>
            <person name="Anvar Y."/>
            <person name="Smit S."/>
            <person name="Van Straalen N."/>
            <person name="Roelofs D."/>
        </authorList>
    </citation>
    <scope>NUCLEOTIDE SEQUENCE [LARGE SCALE GENOMIC DNA]</scope>
    <source>
        <strain evidence="3 4">VU population</strain>
        <tissue evidence="3">Whole body</tissue>
    </source>
</reference>
<feature type="region of interest" description="Disordered" evidence="2">
    <location>
        <begin position="22"/>
        <end position="46"/>
    </location>
</feature>
<name>A0A226DAR0_FOLCA</name>
<sequence>MSQNQKMVIIPRVKKITTRVSSSEIAMETEEQIQPKKLQNPVKESQARMELHRELMFNQKIGTSPLSKKTELQKALEKIKCSKAAASSSSPPEVSTDFDKILTERKRYIDDNHYFVDKDNNLATAEGTAAAAARDASSEFEKVHRKIIKKKEES</sequence>
<dbReference type="OrthoDB" id="5963205at2759"/>
<dbReference type="STRING" id="158441.A0A226DAR0"/>
<evidence type="ECO:0000313" key="4">
    <source>
        <dbReference type="Proteomes" id="UP000198287"/>
    </source>
</evidence>
<dbReference type="AlphaFoldDB" id="A0A226DAR0"/>
<organism evidence="3 4">
    <name type="scientific">Folsomia candida</name>
    <name type="common">Springtail</name>
    <dbReference type="NCBI Taxonomy" id="158441"/>
    <lineage>
        <taxon>Eukaryota</taxon>
        <taxon>Metazoa</taxon>
        <taxon>Ecdysozoa</taxon>
        <taxon>Arthropoda</taxon>
        <taxon>Hexapoda</taxon>
        <taxon>Collembola</taxon>
        <taxon>Entomobryomorpha</taxon>
        <taxon>Isotomoidea</taxon>
        <taxon>Isotomidae</taxon>
        <taxon>Proisotominae</taxon>
        <taxon>Folsomia</taxon>
    </lineage>
</organism>